<organism evidence="2 3">
    <name type="scientific">Camelina sativa</name>
    <name type="common">False flax</name>
    <name type="synonym">Myagrum sativum</name>
    <dbReference type="NCBI Taxonomy" id="90675"/>
    <lineage>
        <taxon>Eukaryota</taxon>
        <taxon>Viridiplantae</taxon>
        <taxon>Streptophyta</taxon>
        <taxon>Embryophyta</taxon>
        <taxon>Tracheophyta</taxon>
        <taxon>Spermatophyta</taxon>
        <taxon>Magnoliopsida</taxon>
        <taxon>eudicotyledons</taxon>
        <taxon>Gunneridae</taxon>
        <taxon>Pentapetalae</taxon>
        <taxon>rosids</taxon>
        <taxon>malvids</taxon>
        <taxon>Brassicales</taxon>
        <taxon>Brassicaceae</taxon>
        <taxon>Camelineae</taxon>
        <taxon>Camelina</taxon>
    </lineage>
</organism>
<dbReference type="InterPro" id="IPR026960">
    <property type="entry name" value="RVT-Znf"/>
</dbReference>
<sequence>MAKLIWLLFFRSGSVWVAWFSAAVLSDNLSKFWTLKPNSKYSWITNKLLKIRDSVYPWIKVNVGDGSSCQFWTDHWSKLGRMETYLSGVGLYQIGIPRGARLADLWRRGDWRLPPARSDALVNVHIELSTITLLQHPDSYCWWIDDHLKDSHTTGNICSALKEKLPTVPWHSIVWFSGGIPKHKFLTWLFVLNRCPTRDRMLNWGLQVDSYCLLCAAEPESRDHLFFDCSFAWLVWRTVAERCLFTPSRSWSVKLQSLLSFRGPRVLKKLLLLAWQATIYTLWTESNYRLHRNNYKSSDLLLRQIDNIVRNKASSFRDMNPTLSLDLLHLWFSNYARMIP</sequence>
<proteinExistence type="predicted"/>
<gene>
    <name evidence="3" type="primary">LOC109128284</name>
</gene>
<reference evidence="3" key="2">
    <citation type="submission" date="2025-08" db="UniProtKB">
        <authorList>
            <consortium name="RefSeq"/>
        </authorList>
    </citation>
    <scope>IDENTIFICATION</scope>
    <source>
        <tissue evidence="3">Leaf</tissue>
    </source>
</reference>
<name>A0ABM1QSW0_CAMSA</name>
<dbReference type="PANTHER" id="PTHR33116:SF78">
    <property type="entry name" value="OS12G0587133 PROTEIN"/>
    <property type="match status" value="1"/>
</dbReference>
<evidence type="ECO:0000313" key="3">
    <source>
        <dbReference type="RefSeq" id="XP_019089848.1"/>
    </source>
</evidence>
<reference evidence="2" key="1">
    <citation type="journal article" date="2014" name="Nat. Commun.">
        <title>The emerging biofuel crop Camelina sativa retains a highly undifferentiated hexaploid genome structure.</title>
        <authorList>
            <person name="Kagale S."/>
            <person name="Koh C."/>
            <person name="Nixon J."/>
            <person name="Bollina V."/>
            <person name="Clarke W.E."/>
            <person name="Tuteja R."/>
            <person name="Spillane C."/>
            <person name="Robinson S.J."/>
            <person name="Links M.G."/>
            <person name="Clarke C."/>
            <person name="Higgins E.E."/>
            <person name="Huebert T."/>
            <person name="Sharpe A.G."/>
            <person name="Parkin I.A."/>
        </authorList>
    </citation>
    <scope>NUCLEOTIDE SEQUENCE [LARGE SCALE GENOMIC DNA]</scope>
    <source>
        <strain evidence="2">cv. DH55</strain>
    </source>
</reference>
<evidence type="ECO:0000313" key="2">
    <source>
        <dbReference type="Proteomes" id="UP000694864"/>
    </source>
</evidence>
<evidence type="ECO:0000259" key="1">
    <source>
        <dbReference type="Pfam" id="PF13966"/>
    </source>
</evidence>
<keyword evidence="2" id="KW-1185">Reference proteome</keyword>
<feature type="domain" description="Reverse transcriptase zinc-binding" evidence="1">
    <location>
        <begin position="159"/>
        <end position="236"/>
    </location>
</feature>
<protein>
    <submittedName>
        <fullName evidence="3">Uncharacterized protein LOC109128284</fullName>
    </submittedName>
</protein>
<dbReference type="Pfam" id="PF13966">
    <property type="entry name" value="zf-RVT"/>
    <property type="match status" value="1"/>
</dbReference>
<dbReference type="GeneID" id="109128284"/>
<dbReference type="RefSeq" id="XP_019089848.1">
    <property type="nucleotide sequence ID" value="XM_019234303.1"/>
</dbReference>
<dbReference type="Proteomes" id="UP000694864">
    <property type="component" value="Chromosome 13"/>
</dbReference>
<dbReference type="PANTHER" id="PTHR33116">
    <property type="entry name" value="REVERSE TRANSCRIPTASE ZINC-BINDING DOMAIN-CONTAINING PROTEIN-RELATED-RELATED"/>
    <property type="match status" value="1"/>
</dbReference>
<accession>A0ABM1QSW0</accession>